<comment type="caution">
    <text evidence="1">The sequence shown here is derived from an EMBL/GenBank/DDBJ whole genome shotgun (WGS) entry which is preliminary data.</text>
</comment>
<accession>A0ACC0W5H7</accession>
<dbReference type="EMBL" id="CM047583">
    <property type="protein sequence ID" value="KAI9913363.1"/>
    <property type="molecule type" value="Genomic_DNA"/>
</dbReference>
<organism evidence="1 2">
    <name type="scientific">Peronosclerospora sorghi</name>
    <dbReference type="NCBI Taxonomy" id="230839"/>
    <lineage>
        <taxon>Eukaryota</taxon>
        <taxon>Sar</taxon>
        <taxon>Stramenopiles</taxon>
        <taxon>Oomycota</taxon>
        <taxon>Peronosporomycetes</taxon>
        <taxon>Peronosporales</taxon>
        <taxon>Peronosporaceae</taxon>
        <taxon>Peronosclerospora</taxon>
    </lineage>
</organism>
<sequence length="227" mass="26320">MLARQFIRATGRQYAKARPVTTAKKSETFSASSNVRASPGAPKFRKKKTFQFSSEDTELTTPLETFEYPSYWDVDYPEDFDNEMKHEVEKLQIFADFTPFLDLSWQQQIHPLFDGAPIKMTLNCPLEDFDERLFINDRNTFDTKVVMEVPLTCFKGLSKEAKDVVVQLAGPRYNPNKKLIKITEDRYNTRVFNHKRICDILRELTQTALELSGQSIEKSNRPESDSE</sequence>
<proteinExistence type="predicted"/>
<protein>
    <submittedName>
        <fullName evidence="1">Uncharacterized protein</fullName>
    </submittedName>
</protein>
<name>A0ACC0W5H7_9STRA</name>
<gene>
    <name evidence="1" type="ORF">PsorP6_006007</name>
</gene>
<reference evidence="1 2" key="1">
    <citation type="journal article" date="2022" name="bioRxiv">
        <title>The genome of the oomycete Peronosclerospora sorghi, a cosmopolitan pathogen of maize and sorghum, is inflated with dispersed pseudogenes.</title>
        <authorList>
            <person name="Fletcher K."/>
            <person name="Martin F."/>
            <person name="Isakeit T."/>
            <person name="Cavanaugh K."/>
            <person name="Magill C."/>
            <person name="Michelmore R."/>
        </authorList>
    </citation>
    <scope>NUCLEOTIDE SEQUENCE [LARGE SCALE GENOMIC DNA]</scope>
    <source>
        <strain evidence="1">P6</strain>
    </source>
</reference>
<dbReference type="Proteomes" id="UP001163321">
    <property type="component" value="Chromosome 4"/>
</dbReference>
<evidence type="ECO:0000313" key="1">
    <source>
        <dbReference type="EMBL" id="KAI9913363.1"/>
    </source>
</evidence>
<keyword evidence="2" id="KW-1185">Reference proteome</keyword>
<evidence type="ECO:0000313" key="2">
    <source>
        <dbReference type="Proteomes" id="UP001163321"/>
    </source>
</evidence>